<evidence type="ECO:0000313" key="2">
    <source>
        <dbReference type="EMBL" id="MDI4669168.1"/>
    </source>
</evidence>
<keyword evidence="1" id="KW-0812">Transmembrane</keyword>
<organism evidence="2 3">
    <name type="scientific">Pseudoalteromonas shioyasakiensis</name>
    <dbReference type="NCBI Taxonomy" id="1190813"/>
    <lineage>
        <taxon>Bacteria</taxon>
        <taxon>Pseudomonadati</taxon>
        <taxon>Pseudomonadota</taxon>
        <taxon>Gammaproteobacteria</taxon>
        <taxon>Alteromonadales</taxon>
        <taxon>Pseudoalteromonadaceae</taxon>
        <taxon>Pseudoalteromonas</taxon>
    </lineage>
</organism>
<keyword evidence="3" id="KW-1185">Reference proteome</keyword>
<name>A0ABT6TZ37_9GAMM</name>
<dbReference type="Proteomes" id="UP001156974">
    <property type="component" value="Unassembled WGS sequence"/>
</dbReference>
<proteinExistence type="predicted"/>
<evidence type="ECO:0008006" key="4">
    <source>
        <dbReference type="Google" id="ProtNLM"/>
    </source>
</evidence>
<keyword evidence="1" id="KW-1133">Transmembrane helix</keyword>
<keyword evidence="1" id="KW-0472">Membrane</keyword>
<feature type="transmembrane region" description="Helical" evidence="1">
    <location>
        <begin position="104"/>
        <end position="122"/>
    </location>
</feature>
<protein>
    <recommendedName>
        <fullName evidence="4">Membrane protein triplicated sequence</fullName>
    </recommendedName>
</protein>
<dbReference type="RefSeq" id="WP_175082430.1">
    <property type="nucleotide sequence ID" value="NZ_JAKUMG010000003.1"/>
</dbReference>
<gene>
    <name evidence="2" type="ORF">MKZ47_08605</name>
</gene>
<comment type="caution">
    <text evidence="2">The sequence shown here is derived from an EMBL/GenBank/DDBJ whole genome shotgun (WGS) entry which is preliminary data.</text>
</comment>
<feature type="transmembrane region" description="Helical" evidence="1">
    <location>
        <begin position="6"/>
        <end position="29"/>
    </location>
</feature>
<sequence length="177" mass="20149">MAEFHKYVSAYLATFIMWGFLMAFLYNMVSKSIVPNGDKTLMWISLTMFLSYLASDPLTSATFQIESMSYATAYVVWTALDLTCIGAILLISKGKSIDSYPAKLYVLLGLLINSSLFISMYIDINILENTEEWWLWGFYTVTVNIMDAMMLIALFSNKDFLGLVKLYRRVRGQAEPA</sequence>
<accession>A0ABT6TZ37</accession>
<feature type="transmembrane region" description="Helical" evidence="1">
    <location>
        <begin position="134"/>
        <end position="155"/>
    </location>
</feature>
<feature type="transmembrane region" description="Helical" evidence="1">
    <location>
        <begin position="71"/>
        <end position="92"/>
    </location>
</feature>
<evidence type="ECO:0000256" key="1">
    <source>
        <dbReference type="SAM" id="Phobius"/>
    </source>
</evidence>
<evidence type="ECO:0000313" key="3">
    <source>
        <dbReference type="Proteomes" id="UP001156974"/>
    </source>
</evidence>
<dbReference type="EMBL" id="JAKUMG010000003">
    <property type="protein sequence ID" value="MDI4669168.1"/>
    <property type="molecule type" value="Genomic_DNA"/>
</dbReference>
<reference evidence="2 3" key="1">
    <citation type="submission" date="2022-02" db="EMBL/GenBank/DDBJ databases">
        <title>Genome analysis of Beneficial Microorganisms for Coral consortium from Pocillopora damicornis.</title>
        <authorList>
            <person name="Rosado P.M."/>
            <person name="Cardoso P.M."/>
            <person name="Rosado J.G."/>
            <person name="Schultz J."/>
            <person name="Rocha U."/>
            <person name="Costa T.K."/>
            <person name="Peixoto R.S."/>
        </authorList>
    </citation>
    <scope>NUCLEOTIDE SEQUENCE [LARGE SCALE GENOMIC DNA]</scope>
    <source>
        <strain evidence="2 3">BMC5</strain>
    </source>
</reference>